<feature type="compositionally biased region" description="Acidic residues" evidence="1">
    <location>
        <begin position="92"/>
        <end position="102"/>
    </location>
</feature>
<comment type="caution">
    <text evidence="2">The sequence shown here is derived from an EMBL/GenBank/DDBJ whole genome shotgun (WGS) entry which is preliminary data.</text>
</comment>
<evidence type="ECO:0008006" key="4">
    <source>
        <dbReference type="Google" id="ProtNLM"/>
    </source>
</evidence>
<dbReference type="InterPro" id="IPR026496">
    <property type="entry name" value="GRASP_targ"/>
</dbReference>
<feature type="region of interest" description="Disordered" evidence="1">
    <location>
        <begin position="84"/>
        <end position="114"/>
    </location>
</feature>
<organism evidence="2 3">
    <name type="scientific">Saccharopolyspora rectivirgula</name>
    <dbReference type="NCBI Taxonomy" id="28042"/>
    <lineage>
        <taxon>Bacteria</taxon>
        <taxon>Bacillati</taxon>
        <taxon>Actinomycetota</taxon>
        <taxon>Actinomycetes</taxon>
        <taxon>Pseudonocardiales</taxon>
        <taxon>Pseudonocardiaceae</taxon>
        <taxon>Saccharopolyspora</taxon>
    </lineage>
</organism>
<keyword evidence="3" id="KW-1185">Reference proteome</keyword>
<proteinExistence type="predicted"/>
<dbReference type="Proteomes" id="UP000031419">
    <property type="component" value="Unassembled WGS sequence"/>
</dbReference>
<sequence length="114" mass="12374">MVTRFAHDPVAPDSAQFPLGRPLGMADNTDPASGEGVRPWGLRGMSTLSSKTVDPLPAWRYDHKRQIAVDLDGVALYELRMDPTAHSVSNNDGDEGPSEDWINDFTGDEPGLPV</sequence>
<dbReference type="STRING" id="28042.GU90_14665"/>
<reference evidence="2 3" key="1">
    <citation type="submission" date="2014-06" db="EMBL/GenBank/DDBJ databases">
        <title>Saccharopolyspora rectivirgula DSM-43113 Genome sequencing.</title>
        <authorList>
            <person name="Barrera C."/>
            <person name="Millon L."/>
            <person name="Rognon B."/>
            <person name="Zaugg C."/>
            <person name="Monod M."/>
        </authorList>
    </citation>
    <scope>NUCLEOTIDE SEQUENCE [LARGE SCALE GENOMIC DNA]</scope>
    <source>
        <strain evidence="2 3">DSM 43113</strain>
    </source>
</reference>
<gene>
    <name evidence="2" type="ORF">GU90_14665</name>
</gene>
<dbReference type="OrthoDB" id="3694020at2"/>
<name>A0A073AW57_9PSEU</name>
<accession>A0A073AW57</accession>
<protein>
    <recommendedName>
        <fullName evidence="4">ATP-grasp-modified RiPP</fullName>
    </recommendedName>
</protein>
<evidence type="ECO:0000256" key="1">
    <source>
        <dbReference type="SAM" id="MobiDB-lite"/>
    </source>
</evidence>
<evidence type="ECO:0000313" key="3">
    <source>
        <dbReference type="Proteomes" id="UP000031419"/>
    </source>
</evidence>
<dbReference type="NCBIfam" id="TIGR04186">
    <property type="entry name" value="GRASP_targ"/>
    <property type="match status" value="1"/>
</dbReference>
<dbReference type="EMBL" id="JNVU01000037">
    <property type="protein sequence ID" value="KEI43576.1"/>
    <property type="molecule type" value="Genomic_DNA"/>
</dbReference>
<dbReference type="eggNOG" id="ENOG5031QBH">
    <property type="taxonomic scope" value="Bacteria"/>
</dbReference>
<dbReference type="AlphaFoldDB" id="A0A073AW57"/>
<feature type="region of interest" description="Disordered" evidence="1">
    <location>
        <begin position="1"/>
        <end position="47"/>
    </location>
</feature>
<evidence type="ECO:0000313" key="2">
    <source>
        <dbReference type="EMBL" id="KEI43576.1"/>
    </source>
</evidence>